<dbReference type="GO" id="GO:0032787">
    <property type="term" value="P:monocarboxylic acid metabolic process"/>
    <property type="evidence" value="ECO:0007669"/>
    <property type="project" value="UniProtKB-ARBA"/>
</dbReference>
<dbReference type="FunFam" id="3.40.50.720:FF:000084">
    <property type="entry name" value="Short-chain dehydrogenase reductase"/>
    <property type="match status" value="1"/>
</dbReference>
<feature type="domain" description="Ketoreductase" evidence="3">
    <location>
        <begin position="12"/>
        <end position="189"/>
    </location>
</feature>
<dbReference type="InterPro" id="IPR020904">
    <property type="entry name" value="Sc_DH/Rdtase_CS"/>
</dbReference>
<evidence type="ECO:0000256" key="2">
    <source>
        <dbReference type="RuleBase" id="RU000363"/>
    </source>
</evidence>
<dbReference type="STRING" id="1285242.A6A04_15685"/>
<dbReference type="PANTHER" id="PTHR42879">
    <property type="entry name" value="3-OXOACYL-(ACYL-CARRIER-PROTEIN) REDUCTASE"/>
    <property type="match status" value="1"/>
</dbReference>
<dbReference type="InterPro" id="IPR002347">
    <property type="entry name" value="SDR_fam"/>
</dbReference>
<dbReference type="PRINTS" id="PR00081">
    <property type="entry name" value="GDHRDH"/>
</dbReference>
<evidence type="ECO:0000313" key="4">
    <source>
        <dbReference type="EMBL" id="OAN52774.1"/>
    </source>
</evidence>
<dbReference type="InterPro" id="IPR057326">
    <property type="entry name" value="KR_dom"/>
</dbReference>
<dbReference type="EMBL" id="LWQT01000043">
    <property type="protein sequence ID" value="OAN52774.1"/>
    <property type="molecule type" value="Genomic_DNA"/>
</dbReference>
<dbReference type="SUPFAM" id="SSF51735">
    <property type="entry name" value="NAD(P)-binding Rossmann-fold domains"/>
    <property type="match status" value="1"/>
</dbReference>
<accession>A0A178MTC8</accession>
<comment type="similarity">
    <text evidence="1 2">Belongs to the short-chain dehydrogenases/reductases (SDR) family.</text>
</comment>
<evidence type="ECO:0000256" key="1">
    <source>
        <dbReference type="ARBA" id="ARBA00006484"/>
    </source>
</evidence>
<dbReference type="AlphaFoldDB" id="A0A178MTC8"/>
<dbReference type="PANTHER" id="PTHR42879:SF2">
    <property type="entry name" value="3-OXOACYL-[ACYL-CARRIER-PROTEIN] REDUCTASE FABG"/>
    <property type="match status" value="1"/>
</dbReference>
<sequence>MRGDESKPLFGRHAFVTGGGRGIGLAISRHLLSLGASVTLSGRDQARATAVAAECGGSAAAVALDVDDAASIQAAFAMAAERLGPVHILVNNAGIAKAAPFLKTDLTLWDDILRTDLTGAFLCTQAALPGMLELGWGRVVNVASTAGLTGLAYCAAYCAAKHGLIGLTRALARELAAKPVTVNAVCPGYTETEIVETTLDTIVAKTGRTRKDALADLVASNPQKRLIQPQEVAEAVGWLCLPGSASITGQSIAVAGGEIM</sequence>
<dbReference type="Gene3D" id="3.40.50.720">
    <property type="entry name" value="NAD(P)-binding Rossmann-like Domain"/>
    <property type="match status" value="1"/>
</dbReference>
<dbReference type="SMART" id="SM00822">
    <property type="entry name" value="PKS_KR"/>
    <property type="match status" value="1"/>
</dbReference>
<dbReference type="InterPro" id="IPR050259">
    <property type="entry name" value="SDR"/>
</dbReference>
<organism evidence="4 5">
    <name type="scientific">Paramagnetospirillum marisnigri</name>
    <dbReference type="NCBI Taxonomy" id="1285242"/>
    <lineage>
        <taxon>Bacteria</taxon>
        <taxon>Pseudomonadati</taxon>
        <taxon>Pseudomonadota</taxon>
        <taxon>Alphaproteobacteria</taxon>
        <taxon>Rhodospirillales</taxon>
        <taxon>Magnetospirillaceae</taxon>
        <taxon>Paramagnetospirillum</taxon>
    </lineage>
</organism>
<gene>
    <name evidence="4" type="ORF">A6A04_15685</name>
</gene>
<dbReference type="Pfam" id="PF00106">
    <property type="entry name" value="adh_short"/>
    <property type="match status" value="1"/>
</dbReference>
<dbReference type="Proteomes" id="UP000078428">
    <property type="component" value="Unassembled WGS sequence"/>
</dbReference>
<evidence type="ECO:0000313" key="5">
    <source>
        <dbReference type="Proteomes" id="UP000078428"/>
    </source>
</evidence>
<dbReference type="PRINTS" id="PR00080">
    <property type="entry name" value="SDRFAMILY"/>
</dbReference>
<comment type="caution">
    <text evidence="4">The sequence shown here is derived from an EMBL/GenBank/DDBJ whole genome shotgun (WGS) entry which is preliminary data.</text>
</comment>
<dbReference type="PROSITE" id="PS00061">
    <property type="entry name" value="ADH_SHORT"/>
    <property type="match status" value="1"/>
</dbReference>
<name>A0A178MTC8_9PROT</name>
<keyword evidence="5" id="KW-1185">Reference proteome</keyword>
<proteinExistence type="inferred from homology"/>
<dbReference type="InterPro" id="IPR036291">
    <property type="entry name" value="NAD(P)-bd_dom_sf"/>
</dbReference>
<reference evidence="4 5" key="1">
    <citation type="submission" date="2016-04" db="EMBL/GenBank/DDBJ databases">
        <title>Draft genome sequence of freshwater magnetotactic bacteria Magnetospirillum marisnigri SP-1 and Magnetospirillum moscoviense BB-1.</title>
        <authorList>
            <person name="Koziaeva V."/>
            <person name="Dziuba M.V."/>
            <person name="Ivanov T.M."/>
            <person name="Kuznetsov B."/>
            <person name="Grouzdev D.S."/>
        </authorList>
    </citation>
    <scope>NUCLEOTIDE SEQUENCE [LARGE SCALE GENOMIC DNA]</scope>
    <source>
        <strain evidence="4 5">SP-1</strain>
    </source>
</reference>
<protein>
    <submittedName>
        <fullName evidence="4">3-hydroxyacyl-CoA dehydrogenase</fullName>
    </submittedName>
</protein>
<evidence type="ECO:0000259" key="3">
    <source>
        <dbReference type="SMART" id="SM00822"/>
    </source>
</evidence>
<dbReference type="CDD" id="cd05233">
    <property type="entry name" value="SDR_c"/>
    <property type="match status" value="1"/>
</dbReference>